<dbReference type="Proteomes" id="UP000037515">
    <property type="component" value="Unassembled WGS sequence"/>
</dbReference>
<keyword evidence="3" id="KW-1185">Reference proteome</keyword>
<evidence type="ECO:0000313" key="2">
    <source>
        <dbReference type="EMBL" id="KOO04600.1"/>
    </source>
</evidence>
<organism evidence="2 3">
    <name type="scientific">Vibrio nereis</name>
    <dbReference type="NCBI Taxonomy" id="693"/>
    <lineage>
        <taxon>Bacteria</taxon>
        <taxon>Pseudomonadati</taxon>
        <taxon>Pseudomonadota</taxon>
        <taxon>Gammaproteobacteria</taxon>
        <taxon>Vibrionales</taxon>
        <taxon>Vibrionaceae</taxon>
        <taxon>Vibrio</taxon>
    </lineage>
</organism>
<protein>
    <submittedName>
        <fullName evidence="2">Cupin</fullName>
    </submittedName>
</protein>
<dbReference type="OrthoDB" id="9798585at2"/>
<sequence>MTSLFDDVPSHLSSEIFEDLVNAKGVRVERILSYGHTSPEKGWYDQEENEWVLVLEGYGVLEFEDGRRIKLKAGDYLNIEPHEKHKVVETSSNTVTIWLAIFYQ</sequence>
<dbReference type="Gene3D" id="2.60.120.10">
    <property type="entry name" value="Jelly Rolls"/>
    <property type="match status" value="1"/>
</dbReference>
<evidence type="ECO:0000259" key="1">
    <source>
        <dbReference type="Pfam" id="PF07883"/>
    </source>
</evidence>
<dbReference type="PATRIC" id="fig|693.5.peg.1379"/>
<dbReference type="InterPro" id="IPR013096">
    <property type="entry name" value="Cupin_2"/>
</dbReference>
<comment type="caution">
    <text evidence="2">The sequence shown here is derived from an EMBL/GenBank/DDBJ whole genome shotgun (WGS) entry which is preliminary data.</text>
</comment>
<name>A0A0M0HR82_VIBNE</name>
<dbReference type="EMBL" id="LHPJ01000005">
    <property type="protein sequence ID" value="KOO04600.1"/>
    <property type="molecule type" value="Genomic_DNA"/>
</dbReference>
<dbReference type="RefSeq" id="WP_053395012.1">
    <property type="nucleotide sequence ID" value="NZ_LHPJ01000005.1"/>
</dbReference>
<gene>
    <name evidence="2" type="ORF">AKJ17_06755</name>
</gene>
<dbReference type="AlphaFoldDB" id="A0A0M0HR82"/>
<dbReference type="SUPFAM" id="SSF51182">
    <property type="entry name" value="RmlC-like cupins"/>
    <property type="match status" value="1"/>
</dbReference>
<dbReference type="InterPro" id="IPR014710">
    <property type="entry name" value="RmlC-like_jellyroll"/>
</dbReference>
<proteinExistence type="predicted"/>
<evidence type="ECO:0000313" key="3">
    <source>
        <dbReference type="Proteomes" id="UP000037515"/>
    </source>
</evidence>
<dbReference type="InterPro" id="IPR011051">
    <property type="entry name" value="RmlC_Cupin_sf"/>
</dbReference>
<reference evidence="3" key="1">
    <citation type="submission" date="2015-08" db="EMBL/GenBank/DDBJ databases">
        <title>Vibrio galatheae sp. nov., a novel member of the Vibrionaceae family isolated from the Solomon Islands.</title>
        <authorList>
            <person name="Giubergia S."/>
            <person name="Machado H."/>
            <person name="Mateiu R.V."/>
            <person name="Gram L."/>
        </authorList>
    </citation>
    <scope>NUCLEOTIDE SEQUENCE [LARGE SCALE GENOMIC DNA]</scope>
    <source>
        <strain evidence="3">DSM 19584</strain>
    </source>
</reference>
<accession>A0A0M0HR82</accession>
<feature type="domain" description="Cupin type-2" evidence="1">
    <location>
        <begin position="45"/>
        <end position="101"/>
    </location>
</feature>
<dbReference type="Pfam" id="PF07883">
    <property type="entry name" value="Cupin_2"/>
    <property type="match status" value="1"/>
</dbReference>
<dbReference type="CDD" id="cd06981">
    <property type="entry name" value="cupin_reut_a1446"/>
    <property type="match status" value="1"/>
</dbReference>